<reference evidence="2" key="1">
    <citation type="submission" date="2021-06" db="EMBL/GenBank/DDBJ databases">
        <authorList>
            <person name="Kallberg Y."/>
            <person name="Tangrot J."/>
            <person name="Rosling A."/>
        </authorList>
    </citation>
    <scope>NUCLEOTIDE SEQUENCE</scope>
    <source>
        <strain evidence="2">CL551</strain>
    </source>
</reference>
<feature type="compositionally biased region" description="Polar residues" evidence="1">
    <location>
        <begin position="25"/>
        <end position="34"/>
    </location>
</feature>
<comment type="caution">
    <text evidence="2">The sequence shown here is derived from an EMBL/GenBank/DDBJ whole genome shotgun (WGS) entry which is preliminary data.</text>
</comment>
<dbReference type="EMBL" id="CAJVPV010015542">
    <property type="protein sequence ID" value="CAG8692626.1"/>
    <property type="molecule type" value="Genomic_DNA"/>
</dbReference>
<keyword evidence="3" id="KW-1185">Reference proteome</keyword>
<name>A0A9N9HHT8_9GLOM</name>
<evidence type="ECO:0000313" key="2">
    <source>
        <dbReference type="EMBL" id="CAG8692626.1"/>
    </source>
</evidence>
<proteinExistence type="predicted"/>
<dbReference type="AlphaFoldDB" id="A0A9N9HHT8"/>
<accession>A0A9N9HHT8</accession>
<gene>
    <name evidence="2" type="ORF">AMORRO_LOCUS11706</name>
</gene>
<dbReference type="Proteomes" id="UP000789342">
    <property type="component" value="Unassembled WGS sequence"/>
</dbReference>
<organism evidence="2 3">
    <name type="scientific">Acaulospora morrowiae</name>
    <dbReference type="NCBI Taxonomy" id="94023"/>
    <lineage>
        <taxon>Eukaryota</taxon>
        <taxon>Fungi</taxon>
        <taxon>Fungi incertae sedis</taxon>
        <taxon>Mucoromycota</taxon>
        <taxon>Glomeromycotina</taxon>
        <taxon>Glomeromycetes</taxon>
        <taxon>Diversisporales</taxon>
        <taxon>Acaulosporaceae</taxon>
        <taxon>Acaulospora</taxon>
    </lineage>
</organism>
<evidence type="ECO:0000256" key="1">
    <source>
        <dbReference type="SAM" id="MobiDB-lite"/>
    </source>
</evidence>
<feature type="region of interest" description="Disordered" evidence="1">
    <location>
        <begin position="1"/>
        <end position="34"/>
    </location>
</feature>
<sequence>MQVENRQQKDWSAAEEDKENKNQLEETQPLTWEQQRQKDIEMFEEGIIYSQRYYGL</sequence>
<protein>
    <submittedName>
        <fullName evidence="2">4859_t:CDS:1</fullName>
    </submittedName>
</protein>
<evidence type="ECO:0000313" key="3">
    <source>
        <dbReference type="Proteomes" id="UP000789342"/>
    </source>
</evidence>